<name>A0AAW5EZG5_CLOSY</name>
<feature type="transmembrane region" description="Helical" evidence="1">
    <location>
        <begin position="329"/>
        <end position="347"/>
    </location>
</feature>
<feature type="transmembrane region" description="Helical" evidence="1">
    <location>
        <begin position="35"/>
        <end position="54"/>
    </location>
</feature>
<keyword evidence="1" id="KW-0029">Amino-acid transport</keyword>
<dbReference type="AlphaFoldDB" id="A0AAW5EZG5"/>
<keyword evidence="1" id="KW-1003">Cell membrane</keyword>
<dbReference type="GO" id="GO:0005886">
    <property type="term" value="C:plasma membrane"/>
    <property type="evidence" value="ECO:0007669"/>
    <property type="project" value="UniProtKB-SubCell"/>
</dbReference>
<keyword evidence="1" id="KW-0739">Sodium transport</keyword>
<feature type="transmembrane region" description="Helical" evidence="1">
    <location>
        <begin position="243"/>
        <end position="260"/>
    </location>
</feature>
<keyword evidence="1" id="KW-0406">Ion transport</keyword>
<feature type="transmembrane region" description="Helical" evidence="1">
    <location>
        <begin position="367"/>
        <end position="394"/>
    </location>
</feature>
<feature type="transmembrane region" description="Helical" evidence="1">
    <location>
        <begin position="272"/>
        <end position="289"/>
    </location>
</feature>
<feature type="transmembrane region" description="Helical" evidence="1">
    <location>
        <begin position="301"/>
        <end position="322"/>
    </location>
</feature>
<dbReference type="PANTHER" id="PTHR36178">
    <property type="entry name" value="SLR0625 PROTEIN"/>
    <property type="match status" value="1"/>
</dbReference>
<dbReference type="Pfam" id="PF03616">
    <property type="entry name" value="Glt_symporter"/>
    <property type="match status" value="1"/>
</dbReference>
<keyword evidence="1" id="KW-0915">Sodium</keyword>
<dbReference type="GO" id="GO:0015501">
    <property type="term" value="F:glutamate:sodium symporter activity"/>
    <property type="evidence" value="ECO:0007669"/>
    <property type="project" value="UniProtKB-UniRule"/>
</dbReference>
<proteinExistence type="inferred from homology"/>
<sequence length="395" mass="41760">MKVIELDMYQATAVAAIVLLLGRILVDKIAILRKYCIPAPVVGGFIYAILHLVVRSAGIFEISADMTLKNVFMVAFFCSVGYTASFKMLKKGGIQTIVFLLLAVVMVILQNCLGAGLASAFGLDPRLGLATGSIPMVGGHGTAGSFGPMLEELGVANANVVAIASATFGLVAGCAIGGPIAYNKIHKFNLKSAALDTTIEEMVEKDETGAIDSKQFLDAFLYLIIAIGAGTVVSMFLGKLMTFPFYIGAMLVGAVIRNVMDAMQKEIPMEEIGTLGGSCLSIFLGLAMIDMKLWQLAELALPLVVMLAAQTILMFVYAYFVVFNVLGRTYDAAVMTTGFCGFGMGATPNAMANMQAVTGQYGPAPTAFMVVPLVGSLFIDFCNASILTAFINFLG</sequence>
<keyword evidence="1" id="KW-0769">Symport</keyword>
<dbReference type="Proteomes" id="UP001203136">
    <property type="component" value="Unassembled WGS sequence"/>
</dbReference>
<feature type="transmembrane region" description="Helical" evidence="1">
    <location>
        <begin position="160"/>
        <end position="182"/>
    </location>
</feature>
<feature type="transmembrane region" description="Helical" evidence="1">
    <location>
        <begin position="66"/>
        <end position="85"/>
    </location>
</feature>
<evidence type="ECO:0000256" key="2">
    <source>
        <dbReference type="NCBIfam" id="TIGR00210"/>
    </source>
</evidence>
<feature type="transmembrane region" description="Helical" evidence="1">
    <location>
        <begin position="6"/>
        <end position="26"/>
    </location>
</feature>
<dbReference type="EMBL" id="JAINVB010000001">
    <property type="protein sequence ID" value="MCK0084594.1"/>
    <property type="molecule type" value="Genomic_DNA"/>
</dbReference>
<comment type="subcellular location">
    <subcellularLocation>
        <location evidence="1">Cell membrane</location>
        <topology evidence="1">Multi-pass membrane protein</topology>
    </subcellularLocation>
</comment>
<gene>
    <name evidence="3" type="primary">gltS</name>
    <name evidence="3" type="ORF">K5I21_01625</name>
</gene>
<dbReference type="HAMAP" id="MF_02062">
    <property type="entry name" value="GltS"/>
    <property type="match status" value="1"/>
</dbReference>
<feature type="transmembrane region" description="Helical" evidence="1">
    <location>
        <begin position="219"/>
        <end position="237"/>
    </location>
</feature>
<dbReference type="NCBIfam" id="TIGR00210">
    <property type="entry name" value="gltS"/>
    <property type="match status" value="1"/>
</dbReference>
<evidence type="ECO:0000313" key="3">
    <source>
        <dbReference type="EMBL" id="MCK0084594.1"/>
    </source>
</evidence>
<organism evidence="3 4">
    <name type="scientific">Clostridium symbiosum</name>
    <name type="common">Bacteroides symbiosus</name>
    <dbReference type="NCBI Taxonomy" id="1512"/>
    <lineage>
        <taxon>Bacteria</taxon>
        <taxon>Bacillati</taxon>
        <taxon>Bacillota</taxon>
        <taxon>Clostridia</taxon>
        <taxon>Lachnospirales</taxon>
        <taxon>Lachnospiraceae</taxon>
        <taxon>Otoolea</taxon>
    </lineage>
</organism>
<comment type="caution">
    <text evidence="3">The sequence shown here is derived from an EMBL/GenBank/DDBJ whole genome shotgun (WGS) entry which is preliminary data.</text>
</comment>
<feature type="transmembrane region" description="Helical" evidence="1">
    <location>
        <begin position="97"/>
        <end position="121"/>
    </location>
</feature>
<protein>
    <recommendedName>
        <fullName evidence="1 2">Sodium/glutamate symporter</fullName>
    </recommendedName>
</protein>
<keyword evidence="1" id="KW-0472">Membrane</keyword>
<evidence type="ECO:0000256" key="1">
    <source>
        <dbReference type="HAMAP-Rule" id="MF_02062"/>
    </source>
</evidence>
<dbReference type="InterPro" id="IPR004445">
    <property type="entry name" value="GltS"/>
</dbReference>
<dbReference type="RefSeq" id="WP_024738954.1">
    <property type="nucleotide sequence ID" value="NZ_JAINVB010000001.1"/>
</dbReference>
<keyword evidence="1" id="KW-0813">Transport</keyword>
<accession>A0AAW5EZG5</accession>
<evidence type="ECO:0000313" key="4">
    <source>
        <dbReference type="Proteomes" id="UP001203136"/>
    </source>
</evidence>
<reference evidence="3" key="1">
    <citation type="journal article" date="2022" name="Cell Host Microbe">
        <title>Colonization of the live biotherapeutic product VE303 and modulation of the microbiota and metabolites in healthy volunteers.</title>
        <authorList>
            <person name="Dsouza M."/>
            <person name="Menon R."/>
            <person name="Crossette E."/>
            <person name="Bhattarai S.K."/>
            <person name="Schneider J."/>
            <person name="Kim Y.G."/>
            <person name="Reddy S."/>
            <person name="Caballero S."/>
            <person name="Felix C."/>
            <person name="Cornacchione L."/>
            <person name="Hendrickson J."/>
            <person name="Watson A.R."/>
            <person name="Minot S.S."/>
            <person name="Greenfield N."/>
            <person name="Schopf L."/>
            <person name="Szabady R."/>
            <person name="Patarroyo J."/>
            <person name="Smith W."/>
            <person name="Harrison P."/>
            <person name="Kuijper E.J."/>
            <person name="Kelly C.P."/>
            <person name="Olle B."/>
            <person name="Bobilev D."/>
            <person name="Silber J.L."/>
            <person name="Bucci V."/>
            <person name="Roberts B."/>
            <person name="Faith J."/>
            <person name="Norman J.M."/>
        </authorList>
    </citation>
    <scope>NUCLEOTIDE SEQUENCE</scope>
    <source>
        <strain evidence="3">VE303-04</strain>
    </source>
</reference>
<keyword evidence="1" id="KW-0812">Transmembrane</keyword>
<dbReference type="PANTHER" id="PTHR36178:SF1">
    <property type="entry name" value="SODIUM_GLUTAMATE SYMPORTER"/>
    <property type="match status" value="1"/>
</dbReference>
<keyword evidence="1" id="KW-1133">Transmembrane helix</keyword>
<comment type="similarity">
    <text evidence="1">Belongs to the glutamate:Na(+) symporter (ESS) (TC 2.A.27) family.</text>
</comment>
<comment type="function">
    <text evidence="1">Catalyzes the sodium-dependent transport of glutamate.</text>
</comment>
<dbReference type="GO" id="GO:0015813">
    <property type="term" value="P:L-glutamate transmembrane transport"/>
    <property type="evidence" value="ECO:0007669"/>
    <property type="project" value="UniProtKB-UniRule"/>
</dbReference>